<dbReference type="GO" id="GO:0016887">
    <property type="term" value="F:ATP hydrolysis activity"/>
    <property type="evidence" value="ECO:0007669"/>
    <property type="project" value="InterPro"/>
</dbReference>
<dbReference type="InterPro" id="IPR050352">
    <property type="entry name" value="ABCG_transporters"/>
</dbReference>
<dbReference type="InterPro" id="IPR003593">
    <property type="entry name" value="AAA+_ATPase"/>
</dbReference>
<feature type="transmembrane region" description="Helical" evidence="8">
    <location>
        <begin position="427"/>
        <end position="448"/>
    </location>
</feature>
<dbReference type="OMA" id="TENTYAP"/>
<keyword evidence="4" id="KW-0547">Nucleotide-binding</keyword>
<evidence type="ECO:0000256" key="3">
    <source>
        <dbReference type="ARBA" id="ARBA00022692"/>
    </source>
</evidence>
<dbReference type="InterPro" id="IPR003439">
    <property type="entry name" value="ABC_transporter-like_ATP-bd"/>
</dbReference>
<dbReference type="GO" id="GO:0042626">
    <property type="term" value="F:ATPase-coupled transmembrane transporter activity"/>
    <property type="evidence" value="ECO:0000318"/>
    <property type="project" value="GO_Central"/>
</dbReference>
<accession>A9UNM5</accession>
<evidence type="ECO:0000313" key="11">
    <source>
        <dbReference type="Proteomes" id="UP000001357"/>
    </source>
</evidence>
<keyword evidence="11" id="KW-1185">Reference proteome</keyword>
<dbReference type="InParanoid" id="A9UNM5"/>
<dbReference type="Pfam" id="PF00005">
    <property type="entry name" value="ABC_tran"/>
    <property type="match status" value="1"/>
</dbReference>
<dbReference type="Pfam" id="PF01061">
    <property type="entry name" value="ABC2_membrane"/>
    <property type="match status" value="1"/>
</dbReference>
<evidence type="ECO:0000256" key="6">
    <source>
        <dbReference type="ARBA" id="ARBA00022989"/>
    </source>
</evidence>
<dbReference type="GO" id="GO:0005886">
    <property type="term" value="C:plasma membrane"/>
    <property type="evidence" value="ECO:0000318"/>
    <property type="project" value="GO_Central"/>
</dbReference>
<dbReference type="CDD" id="cd03213">
    <property type="entry name" value="ABCG_EPDR"/>
    <property type="match status" value="1"/>
</dbReference>
<dbReference type="PANTHER" id="PTHR48041">
    <property type="entry name" value="ABC TRANSPORTER G FAMILY MEMBER 28"/>
    <property type="match status" value="1"/>
</dbReference>
<dbReference type="Proteomes" id="UP000001357">
    <property type="component" value="Unassembled WGS sequence"/>
</dbReference>
<name>A9UNM5_MONBE</name>
<dbReference type="InterPro" id="IPR013525">
    <property type="entry name" value="ABC2_TM"/>
</dbReference>
<keyword evidence="3 8" id="KW-0812">Transmembrane</keyword>
<dbReference type="PROSITE" id="PS50893">
    <property type="entry name" value="ABC_TRANSPORTER_2"/>
    <property type="match status" value="1"/>
</dbReference>
<keyword evidence="6 8" id="KW-1133">Transmembrane helix</keyword>
<evidence type="ECO:0000256" key="4">
    <source>
        <dbReference type="ARBA" id="ARBA00022741"/>
    </source>
</evidence>
<feature type="transmembrane region" description="Helical" evidence="8">
    <location>
        <begin position="481"/>
        <end position="500"/>
    </location>
</feature>
<feature type="transmembrane region" description="Helical" evidence="8">
    <location>
        <begin position="626"/>
        <end position="645"/>
    </location>
</feature>
<keyword evidence="7 8" id="KW-0472">Membrane</keyword>
<gene>
    <name evidence="10" type="ORF">MONBRDRAFT_16968</name>
</gene>
<evidence type="ECO:0000256" key="5">
    <source>
        <dbReference type="ARBA" id="ARBA00022840"/>
    </source>
</evidence>
<dbReference type="EMBL" id="CH991543">
    <property type="protein sequence ID" value="EDQ92727.1"/>
    <property type="molecule type" value="Genomic_DNA"/>
</dbReference>
<comment type="subcellular location">
    <subcellularLocation>
        <location evidence="1">Membrane</location>
        <topology evidence="1">Multi-pass membrane protein</topology>
    </subcellularLocation>
</comment>
<dbReference type="RefSeq" id="XP_001742489.1">
    <property type="nucleotide sequence ID" value="XM_001742437.1"/>
</dbReference>
<reference evidence="10 11" key="1">
    <citation type="journal article" date="2008" name="Nature">
        <title>The genome of the choanoflagellate Monosiga brevicollis and the origin of metazoans.</title>
        <authorList>
            <consortium name="JGI Sequencing"/>
            <person name="King N."/>
            <person name="Westbrook M.J."/>
            <person name="Young S.L."/>
            <person name="Kuo A."/>
            <person name="Abedin M."/>
            <person name="Chapman J."/>
            <person name="Fairclough S."/>
            <person name="Hellsten U."/>
            <person name="Isogai Y."/>
            <person name="Letunic I."/>
            <person name="Marr M."/>
            <person name="Pincus D."/>
            <person name="Putnam N."/>
            <person name="Rokas A."/>
            <person name="Wright K.J."/>
            <person name="Zuzow R."/>
            <person name="Dirks W."/>
            <person name="Good M."/>
            <person name="Goodstein D."/>
            <person name="Lemons D."/>
            <person name="Li W."/>
            <person name="Lyons J.B."/>
            <person name="Morris A."/>
            <person name="Nichols S."/>
            <person name="Richter D.J."/>
            <person name="Salamov A."/>
            <person name="Bork P."/>
            <person name="Lim W.A."/>
            <person name="Manning G."/>
            <person name="Miller W.T."/>
            <person name="McGinnis W."/>
            <person name="Shapiro H."/>
            <person name="Tjian R."/>
            <person name="Grigoriev I.V."/>
            <person name="Rokhsar D."/>
        </authorList>
    </citation>
    <scope>NUCLEOTIDE SEQUENCE [LARGE SCALE GENOMIC DNA]</scope>
    <source>
        <strain evidence="11">MX1 / ATCC 50154</strain>
    </source>
</reference>
<keyword evidence="2" id="KW-0813">Transport</keyword>
<sequence length="654" mass="73041">MSITIDVDSALSQPSLDLEKDPVKPGLDDADVPTLNESQQSFIASTSLTFHNLRYSINISKTEQREILHGISGRFGGNGRGELVAIMGQSGAGKTTMLNVLAQRSQGDPSGSILLAGKEISRNALRSQLGYVHQDDHHFPELTVFETLMFTAGLSMRDTPDEERAKRVEHVLQLLGLSKTRDTQVGVPSGVAGESRGISGGERKRLSIAEVMLHKPSIIFLDEYTSGLDSPTALRITELLCRLRNAGHTIVATIHQPSSDIFFLYDKLCLLSMGKIIYFGSPRQSVAHFDRLLPKDPCPTYSNPAEHLAKITHLSDQTRVEDLERLIAAADSLPSYKSLLQEIEVEAKTAQPKPRRRSKEDRELAKERSPSLLSQYSWLMWRNWRLLTRNKLKTRVKVMVTIILAVLLGVIYFQLPHTSTGLQDRSFFLLNTAMLVGVRVSIETIRFFQVEKQVVLRQAEQGMITAAPYVTSRILTEIPSFILLPLIFIVIAYPLVGFQMSASNFFIHWASLFLINLNAYGYGLLMGSLIMSDDILAVVAPLIIFPIMLFSGLTAVNVPPGLSWIEYLIYLRYGILAMFRSEIEDQTFYSSCTYQEYTDNSTKCSIRTGKEVVGEYGMDLVTRGEALAIMVGLFSIMWIGAYIGLRRVFGKRQA</sequence>
<dbReference type="GO" id="GO:0005524">
    <property type="term" value="F:ATP binding"/>
    <property type="evidence" value="ECO:0007669"/>
    <property type="project" value="UniProtKB-KW"/>
</dbReference>
<evidence type="ECO:0000256" key="8">
    <source>
        <dbReference type="SAM" id="Phobius"/>
    </source>
</evidence>
<dbReference type="KEGG" id="mbr:MONBRDRAFT_16968"/>
<dbReference type="SUPFAM" id="SSF52540">
    <property type="entry name" value="P-loop containing nucleoside triphosphate hydrolases"/>
    <property type="match status" value="1"/>
</dbReference>
<feature type="domain" description="ABC transporter" evidence="9">
    <location>
        <begin position="54"/>
        <end position="298"/>
    </location>
</feature>
<dbReference type="GO" id="GO:0140359">
    <property type="term" value="F:ABC-type transporter activity"/>
    <property type="evidence" value="ECO:0007669"/>
    <property type="project" value="InterPro"/>
</dbReference>
<dbReference type="InterPro" id="IPR017871">
    <property type="entry name" value="ABC_transporter-like_CS"/>
</dbReference>
<dbReference type="AlphaFoldDB" id="A9UNM5"/>
<evidence type="ECO:0000256" key="1">
    <source>
        <dbReference type="ARBA" id="ARBA00004141"/>
    </source>
</evidence>
<dbReference type="FunFam" id="3.40.50.300:FF:003235">
    <property type="entry name" value="ABC transporter family protein"/>
    <property type="match status" value="1"/>
</dbReference>
<feature type="transmembrane region" description="Helical" evidence="8">
    <location>
        <begin position="396"/>
        <end position="415"/>
    </location>
</feature>
<proteinExistence type="predicted"/>
<feature type="transmembrane region" description="Helical" evidence="8">
    <location>
        <begin position="506"/>
        <end position="523"/>
    </location>
</feature>
<dbReference type="eggNOG" id="KOG0061">
    <property type="taxonomic scope" value="Eukaryota"/>
</dbReference>
<dbReference type="Gene3D" id="3.40.50.300">
    <property type="entry name" value="P-loop containing nucleotide triphosphate hydrolases"/>
    <property type="match status" value="1"/>
</dbReference>
<feature type="transmembrane region" description="Helical" evidence="8">
    <location>
        <begin position="535"/>
        <end position="556"/>
    </location>
</feature>
<dbReference type="PANTHER" id="PTHR48041:SF139">
    <property type="entry name" value="PROTEIN SCARLET"/>
    <property type="match status" value="1"/>
</dbReference>
<evidence type="ECO:0000313" key="10">
    <source>
        <dbReference type="EMBL" id="EDQ92727.1"/>
    </source>
</evidence>
<evidence type="ECO:0000256" key="2">
    <source>
        <dbReference type="ARBA" id="ARBA00022448"/>
    </source>
</evidence>
<protein>
    <submittedName>
        <fullName evidence="10">ABC transporter family protein</fullName>
    </submittedName>
</protein>
<dbReference type="GO" id="GO:0055085">
    <property type="term" value="P:transmembrane transport"/>
    <property type="evidence" value="ECO:0000318"/>
    <property type="project" value="GO_Central"/>
</dbReference>
<dbReference type="GeneID" id="5887957"/>
<organism evidence="10 11">
    <name type="scientific">Monosiga brevicollis</name>
    <name type="common">Choanoflagellate</name>
    <dbReference type="NCBI Taxonomy" id="81824"/>
    <lineage>
        <taxon>Eukaryota</taxon>
        <taxon>Choanoflagellata</taxon>
        <taxon>Craspedida</taxon>
        <taxon>Salpingoecidae</taxon>
        <taxon>Monosiga</taxon>
    </lineage>
</organism>
<evidence type="ECO:0000259" key="9">
    <source>
        <dbReference type="PROSITE" id="PS50893"/>
    </source>
</evidence>
<evidence type="ECO:0000256" key="7">
    <source>
        <dbReference type="ARBA" id="ARBA00023136"/>
    </source>
</evidence>
<dbReference type="InterPro" id="IPR027417">
    <property type="entry name" value="P-loop_NTPase"/>
</dbReference>
<dbReference type="SMART" id="SM00382">
    <property type="entry name" value="AAA"/>
    <property type="match status" value="1"/>
</dbReference>
<dbReference type="PROSITE" id="PS00211">
    <property type="entry name" value="ABC_TRANSPORTER_1"/>
    <property type="match status" value="1"/>
</dbReference>
<keyword evidence="5" id="KW-0067">ATP-binding</keyword>